<proteinExistence type="predicted"/>
<dbReference type="InterPro" id="IPR006440">
    <property type="entry name" value="Doc"/>
</dbReference>
<evidence type="ECO:0000313" key="3">
    <source>
        <dbReference type="Proteomes" id="UP000177416"/>
    </source>
</evidence>
<dbReference type="InterPro" id="IPR053737">
    <property type="entry name" value="Type_II_TA_Toxin"/>
</dbReference>
<dbReference type="PROSITE" id="PS51459">
    <property type="entry name" value="FIDO"/>
    <property type="match status" value="1"/>
</dbReference>
<dbReference type="Pfam" id="PF02661">
    <property type="entry name" value="Fic"/>
    <property type="match status" value="1"/>
</dbReference>
<dbReference type="InterPro" id="IPR036597">
    <property type="entry name" value="Fido-like_dom_sf"/>
</dbReference>
<dbReference type="GO" id="GO:0016301">
    <property type="term" value="F:kinase activity"/>
    <property type="evidence" value="ECO:0007669"/>
    <property type="project" value="InterPro"/>
</dbReference>
<dbReference type="EMBL" id="MFJJ01000058">
    <property type="protein sequence ID" value="OGG12627.1"/>
    <property type="molecule type" value="Genomic_DNA"/>
</dbReference>
<reference evidence="2 3" key="1">
    <citation type="journal article" date="2016" name="Nat. Commun.">
        <title>Thousands of microbial genomes shed light on interconnected biogeochemical processes in an aquifer system.</title>
        <authorList>
            <person name="Anantharaman K."/>
            <person name="Brown C.T."/>
            <person name="Hug L.A."/>
            <person name="Sharon I."/>
            <person name="Castelle C.J."/>
            <person name="Probst A.J."/>
            <person name="Thomas B.C."/>
            <person name="Singh A."/>
            <person name="Wilkins M.J."/>
            <person name="Karaoz U."/>
            <person name="Brodie E.L."/>
            <person name="Williams K.H."/>
            <person name="Hubbard S.S."/>
            <person name="Banfield J.F."/>
        </authorList>
    </citation>
    <scope>NUCLEOTIDE SEQUENCE [LARGE SCALE GENOMIC DNA]</scope>
</reference>
<sequence>MTKYLSTEDVLLLHHLSIEKSGGSHGLRDLGLLDAAVHRPQATFSGLDLYPTIFNKAGALCHSLIKNHAFVDGNKRTSLLSAMTFLELNGCKFTCGQEELVSFGLKIDNENISAEGIASWLKSHSKE</sequence>
<evidence type="ECO:0000313" key="2">
    <source>
        <dbReference type="EMBL" id="OGG12627.1"/>
    </source>
</evidence>
<comment type="caution">
    <text evidence="2">The sequence shown here is derived from an EMBL/GenBank/DDBJ whole genome shotgun (WGS) entry which is preliminary data.</text>
</comment>
<feature type="domain" description="Fido" evidence="1">
    <location>
        <begin position="5"/>
        <end position="123"/>
    </location>
</feature>
<dbReference type="InterPro" id="IPR003812">
    <property type="entry name" value="Fido"/>
</dbReference>
<dbReference type="Proteomes" id="UP000177416">
    <property type="component" value="Unassembled WGS sequence"/>
</dbReference>
<dbReference type="Gene3D" id="1.20.120.1870">
    <property type="entry name" value="Fic/DOC protein, Fido domain"/>
    <property type="match status" value="1"/>
</dbReference>
<name>A0A1F5ZKK7_9BACT</name>
<protein>
    <recommendedName>
        <fullName evidence="1">Fido domain-containing protein</fullName>
    </recommendedName>
</protein>
<evidence type="ECO:0000259" key="1">
    <source>
        <dbReference type="PROSITE" id="PS51459"/>
    </source>
</evidence>
<dbReference type="NCBIfam" id="TIGR01550">
    <property type="entry name" value="DOC_P1"/>
    <property type="match status" value="1"/>
</dbReference>
<dbReference type="PANTHER" id="PTHR39426">
    <property type="entry name" value="HOMOLOGY TO DEATH-ON-CURING PROTEIN OF PHAGE P1"/>
    <property type="match status" value="1"/>
</dbReference>
<dbReference type="SUPFAM" id="SSF140931">
    <property type="entry name" value="Fic-like"/>
    <property type="match status" value="1"/>
</dbReference>
<dbReference type="AlphaFoldDB" id="A0A1F5ZKK7"/>
<dbReference type="PIRSF" id="PIRSF018297">
    <property type="entry name" value="Doc"/>
    <property type="match status" value="1"/>
</dbReference>
<accession>A0A1F5ZKK7</accession>
<dbReference type="PANTHER" id="PTHR39426:SF1">
    <property type="entry name" value="HOMOLOGY TO DEATH-ON-CURING PROTEIN OF PHAGE P1"/>
    <property type="match status" value="1"/>
</dbReference>
<gene>
    <name evidence="2" type="ORF">A2875_05450</name>
</gene>
<organism evidence="2 3">
    <name type="scientific">Candidatus Gottesmanbacteria bacterium RIFCSPHIGHO2_01_FULL_46_14</name>
    <dbReference type="NCBI Taxonomy" id="1798380"/>
    <lineage>
        <taxon>Bacteria</taxon>
        <taxon>Candidatus Gottesmaniibacteriota</taxon>
    </lineage>
</organism>